<evidence type="ECO:0000256" key="1">
    <source>
        <dbReference type="ARBA" id="ARBA00004448"/>
    </source>
</evidence>
<dbReference type="EMBL" id="SDIL01000153">
    <property type="protein sequence ID" value="RXK35180.1"/>
    <property type="molecule type" value="Genomic_DNA"/>
</dbReference>
<feature type="compositionally biased region" description="Polar residues" evidence="10">
    <location>
        <begin position="79"/>
        <end position="95"/>
    </location>
</feature>
<dbReference type="PANTHER" id="PTHR12428:SF66">
    <property type="entry name" value="MITOCHONDRIAL INNER MEMBRANE PROTEIN OXA1L"/>
    <property type="match status" value="1"/>
</dbReference>
<dbReference type="VEuPathDB" id="FungiDB:TREMEDRAFT_37898"/>
<keyword evidence="3 9" id="KW-0812">Transmembrane</keyword>
<dbReference type="STRING" id="5217.A0A4V1M304"/>
<dbReference type="PANTHER" id="PTHR12428">
    <property type="entry name" value="OXA1"/>
    <property type="match status" value="1"/>
</dbReference>
<evidence type="ECO:0000256" key="8">
    <source>
        <dbReference type="ARBA" id="ARBA00023136"/>
    </source>
</evidence>
<keyword evidence="6 11" id="KW-1133">Transmembrane helix</keyword>
<protein>
    <recommendedName>
        <fullName evidence="12">Membrane insertase YidC/Oxa/ALB C-terminal domain-containing protein</fullName>
    </recommendedName>
</protein>
<evidence type="ECO:0000256" key="10">
    <source>
        <dbReference type="SAM" id="MobiDB-lite"/>
    </source>
</evidence>
<dbReference type="InterPro" id="IPR001708">
    <property type="entry name" value="YidC/ALB3/OXA1/COX18"/>
</dbReference>
<feature type="domain" description="Membrane insertase YidC/Oxa/ALB C-terminal" evidence="12">
    <location>
        <begin position="221"/>
        <end position="423"/>
    </location>
</feature>
<dbReference type="GO" id="GO:0032977">
    <property type="term" value="F:membrane insertase activity"/>
    <property type="evidence" value="ECO:0007669"/>
    <property type="project" value="InterPro"/>
</dbReference>
<evidence type="ECO:0000256" key="2">
    <source>
        <dbReference type="ARBA" id="ARBA00009877"/>
    </source>
</evidence>
<keyword evidence="5" id="KW-0809">Transit peptide</keyword>
<feature type="region of interest" description="Disordered" evidence="10">
    <location>
        <begin position="77"/>
        <end position="118"/>
    </location>
</feature>
<dbReference type="CDD" id="cd20069">
    <property type="entry name" value="5TM_Oxa1-like"/>
    <property type="match status" value="1"/>
</dbReference>
<evidence type="ECO:0000256" key="5">
    <source>
        <dbReference type="ARBA" id="ARBA00022946"/>
    </source>
</evidence>
<reference evidence="13 14" key="1">
    <citation type="submission" date="2016-06" db="EMBL/GenBank/DDBJ databases">
        <title>Evolution of pathogenesis and genome organization in the Tremellales.</title>
        <authorList>
            <person name="Cuomo C."/>
            <person name="Litvintseva A."/>
            <person name="Heitman J."/>
            <person name="Chen Y."/>
            <person name="Sun S."/>
            <person name="Springer D."/>
            <person name="Dromer F."/>
            <person name="Young S."/>
            <person name="Zeng Q."/>
            <person name="Chapman S."/>
            <person name="Gujja S."/>
            <person name="Saif S."/>
            <person name="Birren B."/>
        </authorList>
    </citation>
    <scope>NUCLEOTIDE SEQUENCE [LARGE SCALE GENOMIC DNA]</scope>
    <source>
        <strain evidence="13 14">ATCC 28783</strain>
    </source>
</reference>
<dbReference type="NCBIfam" id="TIGR03592">
    <property type="entry name" value="yidC_oxa1_cterm"/>
    <property type="match status" value="1"/>
</dbReference>
<comment type="similarity">
    <text evidence="2 9">Belongs to the OXA1/ALB3/YidC family.</text>
</comment>
<evidence type="ECO:0000259" key="12">
    <source>
        <dbReference type="Pfam" id="PF02096"/>
    </source>
</evidence>
<dbReference type="FunCoup" id="A0A4V1M304">
    <property type="interactions" value="300"/>
</dbReference>
<sequence>MLYRQVVRRSWQSASRANSLSFTPRHLSSALPRPSAVALGKRPALSSQQSLFAVGSSRSISWSPFKKASPVEDAVPFESQASTSATPAYTNSLDTSPEPPSLNEAITSSLKTSTSDPVVPPSFVQEAPLAQDAPLSPLDSNTIPDVSTIAEVSPTPSPTLEDLILHSGSSLADVLQSPEAIHAIVKRSDLSLMGLDHGLWSVSGHVRDGLVALHSITDLPWWATIAALTVCLRLLMVPLIVRNQKHNVRLQAVQPQMQALMIRLKEAKANDDQATTQLTTQALGNLLKDNDVSPLRPLFPPLIQMPFFLGMFYGLRSLAAAPLPALKEGGLGWVTDLTIPDPYYILPITSMLLTNLVFITGADGTGSAQTSTSANGMDMRHVRNFLQMATIIAVPFVGSFPAAVLFYWTFTNAFTLLQATLLRQPIIKSILRIPTPPKIEAPPTTPSPKPSWLDTLRAIRVWFSETRGKFGDRMAETAKLMEENKARNSQNVSRSSTKSQERTVMIEKVREAPLRSVVSGNVKSHDSSAEKVWLESGDKTVGRQPTKQEMIKLREAEKRQRVQAAKARRRSQ</sequence>
<keyword evidence="14" id="KW-1185">Reference proteome</keyword>
<comment type="caution">
    <text evidence="13">The sequence shown here is derived from an EMBL/GenBank/DDBJ whole genome shotgun (WGS) entry which is preliminary data.</text>
</comment>
<feature type="transmembrane region" description="Helical" evidence="11">
    <location>
        <begin position="385"/>
        <end position="408"/>
    </location>
</feature>
<keyword evidence="8 11" id="KW-0472">Membrane</keyword>
<keyword evidence="7" id="KW-0496">Mitochondrion</keyword>
<dbReference type="InParanoid" id="A0A4V1M304"/>
<dbReference type="OrthoDB" id="2148490at2759"/>
<dbReference type="Proteomes" id="UP000289152">
    <property type="component" value="Unassembled WGS sequence"/>
</dbReference>
<evidence type="ECO:0000313" key="14">
    <source>
        <dbReference type="Proteomes" id="UP000289152"/>
    </source>
</evidence>
<feature type="transmembrane region" description="Helical" evidence="11">
    <location>
        <begin position="219"/>
        <end position="241"/>
    </location>
</feature>
<name>A0A4V1M304_TREME</name>
<evidence type="ECO:0000256" key="4">
    <source>
        <dbReference type="ARBA" id="ARBA00022792"/>
    </source>
</evidence>
<keyword evidence="4" id="KW-0999">Mitochondrion inner membrane</keyword>
<dbReference type="InterPro" id="IPR028055">
    <property type="entry name" value="YidC/Oxa/ALB_C"/>
</dbReference>
<accession>A0A4V1M304</accession>
<proteinExistence type="inferred from homology"/>
<dbReference type="GO" id="GO:0032979">
    <property type="term" value="P:protein insertion into mitochondrial inner membrane from matrix"/>
    <property type="evidence" value="ECO:0007669"/>
    <property type="project" value="TreeGrafter"/>
</dbReference>
<evidence type="ECO:0000256" key="11">
    <source>
        <dbReference type="SAM" id="Phobius"/>
    </source>
</evidence>
<dbReference type="VEuPathDB" id="FungiDB:TREMEDRAFT_56473"/>
<evidence type="ECO:0000256" key="3">
    <source>
        <dbReference type="ARBA" id="ARBA00022692"/>
    </source>
</evidence>
<organism evidence="13 14">
    <name type="scientific">Tremella mesenterica</name>
    <name type="common">Jelly fungus</name>
    <dbReference type="NCBI Taxonomy" id="5217"/>
    <lineage>
        <taxon>Eukaryota</taxon>
        <taxon>Fungi</taxon>
        <taxon>Dikarya</taxon>
        <taxon>Basidiomycota</taxon>
        <taxon>Agaricomycotina</taxon>
        <taxon>Tremellomycetes</taxon>
        <taxon>Tremellales</taxon>
        <taxon>Tremellaceae</taxon>
        <taxon>Tremella</taxon>
    </lineage>
</organism>
<feature type="compositionally biased region" description="Basic and acidic residues" evidence="10">
    <location>
        <begin position="549"/>
        <end position="560"/>
    </location>
</feature>
<feature type="compositionally biased region" description="Basic and acidic residues" evidence="10">
    <location>
        <begin position="523"/>
        <end position="541"/>
    </location>
</feature>
<evidence type="ECO:0000256" key="9">
    <source>
        <dbReference type="RuleBase" id="RU003945"/>
    </source>
</evidence>
<dbReference type="Pfam" id="PF02096">
    <property type="entry name" value="60KD_IMP"/>
    <property type="match status" value="1"/>
</dbReference>
<evidence type="ECO:0000256" key="7">
    <source>
        <dbReference type="ARBA" id="ARBA00023128"/>
    </source>
</evidence>
<evidence type="ECO:0000256" key="6">
    <source>
        <dbReference type="ARBA" id="ARBA00022989"/>
    </source>
</evidence>
<gene>
    <name evidence="13" type="ORF">M231_07551</name>
</gene>
<dbReference type="GO" id="GO:0005743">
    <property type="term" value="C:mitochondrial inner membrane"/>
    <property type="evidence" value="ECO:0007669"/>
    <property type="project" value="UniProtKB-SubCell"/>
</dbReference>
<feature type="compositionally biased region" description="Polar residues" evidence="10">
    <location>
        <begin position="104"/>
        <end position="116"/>
    </location>
</feature>
<evidence type="ECO:0000313" key="13">
    <source>
        <dbReference type="EMBL" id="RXK35180.1"/>
    </source>
</evidence>
<feature type="region of interest" description="Disordered" evidence="10">
    <location>
        <begin position="518"/>
        <end position="572"/>
    </location>
</feature>
<dbReference type="AlphaFoldDB" id="A0A4V1M304"/>
<comment type="subcellular location">
    <subcellularLocation>
        <location evidence="9">Membrane</location>
        <topology evidence="9">Multi-pass membrane protein</topology>
    </subcellularLocation>
    <subcellularLocation>
        <location evidence="1">Mitochondrion inner membrane</location>
        <topology evidence="1">Multi-pass membrane protein</topology>
    </subcellularLocation>
</comment>